<accession>A0A8S5V2H0</accession>
<proteinExistence type="predicted"/>
<evidence type="ECO:0000313" key="1">
    <source>
        <dbReference type="EMBL" id="DAG00892.1"/>
    </source>
</evidence>
<organism evidence="1">
    <name type="scientific">CrAss-like virus sp. ctelJ1</name>
    <dbReference type="NCBI Taxonomy" id="2825838"/>
    <lineage>
        <taxon>Viruses</taxon>
        <taxon>Duplodnaviria</taxon>
        <taxon>Heunggongvirae</taxon>
        <taxon>Uroviricota</taxon>
        <taxon>Caudoviricetes</taxon>
        <taxon>Crassvirales</taxon>
    </lineage>
</organism>
<protein>
    <submittedName>
        <fullName evidence="1">Sporulation initiation factor Spo0A C terminal</fullName>
    </submittedName>
</protein>
<dbReference type="EMBL" id="BK016184">
    <property type="protein sequence ID" value="DAG00892.1"/>
    <property type="molecule type" value="Genomic_DNA"/>
</dbReference>
<sequence>MANKYRVNMDYLEREIYPQVAKDMGITVEEVRYTYMMFIKHLIDTMGEIDLSKDMTEEEFKKLRTNFNIPSVGKIGLPYDRFQYLRKAYINQKRIGKRYGRVQDTDD</sequence>
<keyword evidence="1" id="KW-0648">Protein biosynthesis</keyword>
<name>A0A8S5V2H0_9CAUD</name>
<keyword evidence="1" id="KW-0396">Initiation factor</keyword>
<reference evidence="1" key="1">
    <citation type="journal article" date="2021" name="Proc. Natl. Acad. Sci. U.S.A.">
        <title>A Catalog of Tens of Thousands of Viruses from Human Metagenomes Reveals Hidden Associations with Chronic Diseases.</title>
        <authorList>
            <person name="Tisza M.J."/>
            <person name="Buck C.B."/>
        </authorList>
    </citation>
    <scope>NUCLEOTIDE SEQUENCE</scope>
    <source>
        <strain evidence="1">CtelJ1</strain>
    </source>
</reference>